<protein>
    <submittedName>
        <fullName evidence="2">DUF2812 domain-containing protein</fullName>
    </submittedName>
</protein>
<feature type="transmembrane region" description="Helical" evidence="1">
    <location>
        <begin position="149"/>
        <end position="175"/>
    </location>
</feature>
<evidence type="ECO:0000313" key="2">
    <source>
        <dbReference type="EMBL" id="MCB8561437.1"/>
    </source>
</evidence>
<dbReference type="RefSeq" id="WP_227408440.1">
    <property type="nucleotide sequence ID" value="NZ_JAJDKQ010000007.1"/>
</dbReference>
<dbReference type="Proteomes" id="UP001197827">
    <property type="component" value="Unassembled WGS sequence"/>
</dbReference>
<dbReference type="InterPro" id="IPR021359">
    <property type="entry name" value="DUF2812"/>
</dbReference>
<feature type="transmembrane region" description="Helical" evidence="1">
    <location>
        <begin position="246"/>
        <end position="264"/>
    </location>
</feature>
<comment type="caution">
    <text evidence="2">The sequence shown here is derived from an EMBL/GenBank/DDBJ whole genome shotgun (WGS) entry which is preliminary data.</text>
</comment>
<feature type="transmembrane region" description="Helical" evidence="1">
    <location>
        <begin position="111"/>
        <end position="129"/>
    </location>
</feature>
<accession>A0AAW4VKT5</accession>
<name>A0AAW4VKT5_9FIRM</name>
<reference evidence="2" key="1">
    <citation type="submission" date="2021-10" db="EMBL/GenBank/DDBJ databases">
        <title>Collection of gut derived symbiotic bacterial strains cultured from healthy donors.</title>
        <authorList>
            <person name="Lin H."/>
            <person name="Littmann E."/>
            <person name="Kohout C."/>
            <person name="Pamer E.G."/>
        </authorList>
    </citation>
    <scope>NUCLEOTIDE SEQUENCE</scope>
    <source>
        <strain evidence="2">DFI.5.2</strain>
    </source>
</reference>
<evidence type="ECO:0000313" key="3">
    <source>
        <dbReference type="Proteomes" id="UP001197827"/>
    </source>
</evidence>
<keyword evidence="1" id="KW-0472">Membrane</keyword>
<keyword evidence="1" id="KW-1133">Transmembrane helix</keyword>
<dbReference type="Pfam" id="PF11193">
    <property type="entry name" value="DUF2812"/>
    <property type="match status" value="1"/>
</dbReference>
<sequence>MYKYVLRNSLYLDDELQDYFNEMSKKGWRLDFVGYYYRFVKDEHVYKYQIDYTPVSSEYNEVLKEMGYEEVNNSFDGFRVLENENVEAPDLNTEFVFNKNNKMKQFKKIRYFIYPFLAGFLLWLGKLFLKDMIEIGKPILYYEGLSSLMFGVSFIFLALVLIFVTILNFSILYFLKNDKSLKRLKKLNGLKDRMSVIFYILLLVCSILYLLKSFIILDLKVIVYLLLTCVIGIVLSRIIKNNKYNSAIAAFVAISICGMIFPQVQTDDSLFESYTVKTQITIYEKKIKDTYCDYQQLDVSIKKPQYKDQILQYIIIKTEHDTRNNLNFEKALKTESDISWDNNRTSYYHYQKAIKTFNQKGNIYDNGTYEIKVLKNRIITRYKQ</sequence>
<organism evidence="2 3">
    <name type="scientific">Faecalibacillus intestinalis</name>
    <dbReference type="NCBI Taxonomy" id="1982626"/>
    <lineage>
        <taxon>Bacteria</taxon>
        <taxon>Bacillati</taxon>
        <taxon>Bacillota</taxon>
        <taxon>Erysipelotrichia</taxon>
        <taxon>Erysipelotrichales</taxon>
        <taxon>Coprobacillaceae</taxon>
        <taxon>Faecalibacillus</taxon>
    </lineage>
</organism>
<proteinExistence type="predicted"/>
<feature type="transmembrane region" description="Helical" evidence="1">
    <location>
        <begin position="221"/>
        <end position="239"/>
    </location>
</feature>
<evidence type="ECO:0000256" key="1">
    <source>
        <dbReference type="SAM" id="Phobius"/>
    </source>
</evidence>
<keyword evidence="1" id="KW-0812">Transmembrane</keyword>
<feature type="transmembrane region" description="Helical" evidence="1">
    <location>
        <begin position="196"/>
        <end position="215"/>
    </location>
</feature>
<dbReference type="AlphaFoldDB" id="A0AAW4VKT5"/>
<dbReference type="EMBL" id="JAJDKQ010000007">
    <property type="protein sequence ID" value="MCB8561437.1"/>
    <property type="molecule type" value="Genomic_DNA"/>
</dbReference>
<gene>
    <name evidence="2" type="ORF">LJD74_05325</name>
</gene>